<dbReference type="Gene3D" id="2.60.120.260">
    <property type="entry name" value="Galactose-binding domain-like"/>
    <property type="match status" value="1"/>
</dbReference>
<comment type="similarity">
    <text evidence="1">Belongs to the APC10 family.</text>
</comment>
<dbReference type="OMA" id="DDCMDTY"/>
<dbReference type="SMART" id="SM01337">
    <property type="entry name" value="APC10"/>
    <property type="match status" value="1"/>
</dbReference>
<dbReference type="InterPro" id="IPR004939">
    <property type="entry name" value="APC_su10/DOC_dom"/>
</dbReference>
<keyword evidence="4" id="KW-0498">Mitosis</keyword>
<proteinExistence type="inferred from homology"/>
<evidence type="ECO:0000256" key="6">
    <source>
        <dbReference type="ARBA" id="ARBA00023306"/>
    </source>
</evidence>
<comment type="caution">
    <text evidence="8">The sequence shown here is derived from an EMBL/GenBank/DDBJ whole genome shotgun (WGS) entry which is preliminary data.</text>
</comment>
<reference evidence="8 9" key="1">
    <citation type="journal article" date="2014" name="Genome Biol. Evol.">
        <title>The genome of the myxosporean Thelohanellus kitauei shows adaptations to nutrient acquisition within its fish host.</title>
        <authorList>
            <person name="Yang Y."/>
            <person name="Xiong J."/>
            <person name="Zhou Z."/>
            <person name="Huo F."/>
            <person name="Miao W."/>
            <person name="Ran C."/>
            <person name="Liu Y."/>
            <person name="Zhang J."/>
            <person name="Feng J."/>
            <person name="Wang M."/>
            <person name="Wang M."/>
            <person name="Wang L."/>
            <person name="Yao B."/>
        </authorList>
    </citation>
    <scope>NUCLEOTIDE SEQUENCE [LARGE SCALE GENOMIC DNA]</scope>
    <source>
        <strain evidence="8">Wuqing</strain>
    </source>
</reference>
<keyword evidence="5" id="KW-0833">Ubl conjugation pathway</keyword>
<sequence length="192" mass="21638">MHHPIPVLYFPPERGSMCNPILSQNYDVAADAVFVASSTRDGYGIENTRDDCWDTFWQSAGNVPHHIDIIFPRPTLVQHVFVSVSAADESYTPHTIALQAGFDYNDLRTYEIKEVNLGNVWTPLRIIKGMGIDPFEVMMLRVVILDNFTSGMDSRIRQLLVTGPPPPPVRVCIGDELYEGTSLHQNNPRTLR</sequence>
<dbReference type="EMBL" id="JWZT01005261">
    <property type="protein sequence ID" value="KII61780.1"/>
    <property type="molecule type" value="Genomic_DNA"/>
</dbReference>
<evidence type="ECO:0000256" key="2">
    <source>
        <dbReference type="ARBA" id="ARBA00013927"/>
    </source>
</evidence>
<evidence type="ECO:0000256" key="1">
    <source>
        <dbReference type="ARBA" id="ARBA00006762"/>
    </source>
</evidence>
<dbReference type="OrthoDB" id="24948at2759"/>
<dbReference type="AlphaFoldDB" id="A0A0C2M426"/>
<feature type="domain" description="DOC" evidence="7">
    <location>
        <begin position="4"/>
        <end position="188"/>
    </location>
</feature>
<dbReference type="PANTHER" id="PTHR12936">
    <property type="entry name" value="ANAPHASE-PROMOTING COMPLEX 10"/>
    <property type="match status" value="1"/>
</dbReference>
<gene>
    <name evidence="8" type="ORF">RF11_15850</name>
</gene>
<accession>A0A0C2M426</accession>
<dbReference type="PANTHER" id="PTHR12936:SF0">
    <property type="entry name" value="ANAPHASE-PROMOTING COMPLEX SUBUNIT 10"/>
    <property type="match status" value="1"/>
</dbReference>
<dbReference type="Proteomes" id="UP000031668">
    <property type="component" value="Unassembled WGS sequence"/>
</dbReference>
<organism evidence="8 9">
    <name type="scientific">Thelohanellus kitauei</name>
    <name type="common">Myxosporean</name>
    <dbReference type="NCBI Taxonomy" id="669202"/>
    <lineage>
        <taxon>Eukaryota</taxon>
        <taxon>Metazoa</taxon>
        <taxon>Cnidaria</taxon>
        <taxon>Myxozoa</taxon>
        <taxon>Myxosporea</taxon>
        <taxon>Bivalvulida</taxon>
        <taxon>Platysporina</taxon>
        <taxon>Myxobolidae</taxon>
        <taxon>Thelohanellus</taxon>
    </lineage>
</organism>
<dbReference type="SUPFAM" id="SSF49785">
    <property type="entry name" value="Galactose-binding domain-like"/>
    <property type="match status" value="1"/>
</dbReference>
<evidence type="ECO:0000256" key="3">
    <source>
        <dbReference type="ARBA" id="ARBA00022618"/>
    </source>
</evidence>
<evidence type="ECO:0000313" key="8">
    <source>
        <dbReference type="EMBL" id="KII61780.1"/>
    </source>
</evidence>
<dbReference type="PROSITE" id="PS51284">
    <property type="entry name" value="DOC"/>
    <property type="match status" value="1"/>
</dbReference>
<keyword evidence="3" id="KW-0132">Cell division</keyword>
<dbReference type="InterPro" id="IPR016901">
    <property type="entry name" value="APC10/Doc1"/>
</dbReference>
<dbReference type="GO" id="GO:0051301">
    <property type="term" value="P:cell division"/>
    <property type="evidence" value="ECO:0007669"/>
    <property type="project" value="UniProtKB-KW"/>
</dbReference>
<dbReference type="GO" id="GO:0031145">
    <property type="term" value="P:anaphase-promoting complex-dependent catabolic process"/>
    <property type="evidence" value="ECO:0007669"/>
    <property type="project" value="InterPro"/>
</dbReference>
<keyword evidence="9" id="KW-1185">Reference proteome</keyword>
<keyword evidence="6" id="KW-0131">Cell cycle</keyword>
<dbReference type="Pfam" id="PF03256">
    <property type="entry name" value="ANAPC10"/>
    <property type="match status" value="1"/>
</dbReference>
<evidence type="ECO:0000256" key="4">
    <source>
        <dbReference type="ARBA" id="ARBA00022776"/>
    </source>
</evidence>
<name>A0A0C2M426_THEKT</name>
<dbReference type="InterPro" id="IPR008979">
    <property type="entry name" value="Galactose-bd-like_sf"/>
</dbReference>
<dbReference type="GO" id="GO:0005680">
    <property type="term" value="C:anaphase-promoting complex"/>
    <property type="evidence" value="ECO:0007669"/>
    <property type="project" value="InterPro"/>
</dbReference>
<evidence type="ECO:0000259" key="7">
    <source>
        <dbReference type="PROSITE" id="PS51284"/>
    </source>
</evidence>
<evidence type="ECO:0000313" key="9">
    <source>
        <dbReference type="Proteomes" id="UP000031668"/>
    </source>
</evidence>
<protein>
    <recommendedName>
        <fullName evidence="2">Anaphase-promoting complex subunit 10</fullName>
    </recommendedName>
</protein>
<dbReference type="GO" id="GO:0070979">
    <property type="term" value="P:protein K11-linked ubiquitination"/>
    <property type="evidence" value="ECO:0007669"/>
    <property type="project" value="TreeGrafter"/>
</dbReference>
<evidence type="ECO:0000256" key="5">
    <source>
        <dbReference type="ARBA" id="ARBA00022786"/>
    </source>
</evidence>